<proteinExistence type="inferred from homology"/>
<reference evidence="7" key="1">
    <citation type="submission" date="2020-02" db="EMBL/GenBank/DDBJ databases">
        <authorList>
            <person name="Meier V. D."/>
        </authorList>
    </citation>
    <scope>NUCLEOTIDE SEQUENCE</scope>
    <source>
        <strain evidence="7">AVDCRST_MAG65</strain>
    </source>
</reference>
<keyword evidence="4 6" id="KW-0133">Cell shape</keyword>
<dbReference type="GO" id="GO:0005524">
    <property type="term" value="F:ATP binding"/>
    <property type="evidence" value="ECO:0007669"/>
    <property type="project" value="UniProtKB-KW"/>
</dbReference>
<dbReference type="InterPro" id="IPR004000">
    <property type="entry name" value="Actin"/>
</dbReference>
<dbReference type="PANTHER" id="PTHR42749:SF1">
    <property type="entry name" value="CELL SHAPE-DETERMINING PROTEIN MREB"/>
    <property type="match status" value="1"/>
</dbReference>
<dbReference type="GO" id="GO:0005737">
    <property type="term" value="C:cytoplasm"/>
    <property type="evidence" value="ECO:0007669"/>
    <property type="project" value="UniProtKB-SubCell"/>
</dbReference>
<comment type="function">
    <text evidence="6">Forms membrane-associated dynamic filaments that are essential for cell shape determination. Acts by regulating cell wall synthesis and cell elongation, and thus cell shape. A feedback loop between cell geometry and MreB localization may maintain elongated cell shape by targeting cell wall growth to regions of negative cell wall curvature.</text>
</comment>
<dbReference type="NCBIfam" id="TIGR00904">
    <property type="entry name" value="mreB"/>
    <property type="match status" value="1"/>
</dbReference>
<dbReference type="SMART" id="SM00268">
    <property type="entry name" value="ACTIN"/>
    <property type="match status" value="1"/>
</dbReference>
<sequence>MALSRRRSPGVGRWHGPRLRSSGDIAIDLGTANTVIHVRGRGIVLSEPSVVAMDNRTGEVHAVGADAQRMIGRTPASISAQRPLRHGVIADFEVTEAMLRHFIAKVLPSRFSHPRVVMCAPSGITDVEQRAVQEASRAAGAREVHLIEESLAAAIGAGLPVAEPVGRMVIDIGGGTTEVAVISLGQIVLAESLRVGGYDLDDAITAYIRAEYRMAIGSRSAEEIKLAIGSASATGAEEVESRVRGRDLTSGLPREIRLTGPEVRAALEGPLAEIMRAVHQTLERTPPELASDLARFGILLAGGGGLLRGLSERIAAETGMSVSVADDPLGCVALGAGAMLEELDALSSRNRRAR</sequence>
<dbReference type="Pfam" id="PF06723">
    <property type="entry name" value="MreB_Mbl"/>
    <property type="match status" value="1"/>
</dbReference>
<comment type="subunit">
    <text evidence="6">Forms polymers.</text>
</comment>
<dbReference type="AlphaFoldDB" id="A0A6J4R8X8"/>
<dbReference type="InterPro" id="IPR004753">
    <property type="entry name" value="MreB"/>
</dbReference>
<evidence type="ECO:0000256" key="3">
    <source>
        <dbReference type="ARBA" id="ARBA00022840"/>
    </source>
</evidence>
<evidence type="ECO:0000256" key="6">
    <source>
        <dbReference type="HAMAP-Rule" id="MF_02207"/>
    </source>
</evidence>
<feature type="binding site" evidence="6">
    <location>
        <begin position="303"/>
        <end position="306"/>
    </location>
    <ligand>
        <name>ATP</name>
        <dbReference type="ChEBI" id="CHEBI:30616"/>
    </ligand>
</feature>
<keyword evidence="2 6" id="KW-0547">Nucleotide-binding</keyword>
<evidence type="ECO:0000256" key="5">
    <source>
        <dbReference type="ARBA" id="ARBA00023458"/>
    </source>
</evidence>
<dbReference type="CDD" id="cd10225">
    <property type="entry name" value="ASKHA_NBD_MreB-like"/>
    <property type="match status" value="1"/>
</dbReference>
<gene>
    <name evidence="6" type="primary">mreB</name>
    <name evidence="7" type="ORF">AVDCRST_MAG65-445</name>
</gene>
<accession>A0A6J4R8X8</accession>
<comment type="similarity">
    <text evidence="5 6">Belongs to the FtsA/MreB family.</text>
</comment>
<dbReference type="InterPro" id="IPR043129">
    <property type="entry name" value="ATPase_NBD"/>
</dbReference>
<protein>
    <recommendedName>
        <fullName evidence="6">Cell shape-determining protein MreB</fullName>
    </recommendedName>
</protein>
<dbReference type="Gene3D" id="3.30.420.40">
    <property type="match status" value="2"/>
</dbReference>
<evidence type="ECO:0000313" key="7">
    <source>
        <dbReference type="EMBL" id="CAA9467567.1"/>
    </source>
</evidence>
<feature type="binding site" evidence="6">
    <location>
        <begin position="31"/>
        <end position="33"/>
    </location>
    <ligand>
        <name>ATP</name>
        <dbReference type="ChEBI" id="CHEBI:30616"/>
    </ligand>
</feature>
<dbReference type="PANTHER" id="PTHR42749">
    <property type="entry name" value="CELL SHAPE-DETERMINING PROTEIN MREB"/>
    <property type="match status" value="1"/>
</dbReference>
<dbReference type="HAMAP" id="MF_02207">
    <property type="entry name" value="MreB"/>
    <property type="match status" value="1"/>
</dbReference>
<evidence type="ECO:0000256" key="1">
    <source>
        <dbReference type="ARBA" id="ARBA00022490"/>
    </source>
</evidence>
<evidence type="ECO:0000256" key="2">
    <source>
        <dbReference type="ARBA" id="ARBA00022741"/>
    </source>
</evidence>
<keyword evidence="3 6" id="KW-0067">ATP-binding</keyword>
<feature type="binding site" evidence="6">
    <location>
        <begin position="222"/>
        <end position="225"/>
    </location>
    <ligand>
        <name>ATP</name>
        <dbReference type="ChEBI" id="CHEBI:30616"/>
    </ligand>
</feature>
<name>A0A6J4R8X8_9ACTN</name>
<dbReference type="GO" id="GO:0000902">
    <property type="term" value="P:cell morphogenesis"/>
    <property type="evidence" value="ECO:0007669"/>
    <property type="project" value="InterPro"/>
</dbReference>
<dbReference type="GO" id="GO:0008360">
    <property type="term" value="P:regulation of cell shape"/>
    <property type="evidence" value="ECO:0007669"/>
    <property type="project" value="UniProtKB-UniRule"/>
</dbReference>
<feature type="binding site" evidence="6">
    <location>
        <begin position="174"/>
        <end position="176"/>
    </location>
    <ligand>
        <name>ATP</name>
        <dbReference type="ChEBI" id="CHEBI:30616"/>
    </ligand>
</feature>
<dbReference type="EMBL" id="CADCVL010000071">
    <property type="protein sequence ID" value="CAA9467567.1"/>
    <property type="molecule type" value="Genomic_DNA"/>
</dbReference>
<comment type="subcellular location">
    <subcellularLocation>
        <location evidence="6">Cytoplasm</location>
    </subcellularLocation>
    <text evidence="6">Membrane-associated.</text>
</comment>
<dbReference type="PRINTS" id="PR01652">
    <property type="entry name" value="SHAPEPROTEIN"/>
</dbReference>
<keyword evidence="1 6" id="KW-0963">Cytoplasm</keyword>
<organism evidence="7">
    <name type="scientific">uncultured Solirubrobacteraceae bacterium</name>
    <dbReference type="NCBI Taxonomy" id="1162706"/>
    <lineage>
        <taxon>Bacteria</taxon>
        <taxon>Bacillati</taxon>
        <taxon>Actinomycetota</taxon>
        <taxon>Thermoleophilia</taxon>
        <taxon>Solirubrobacterales</taxon>
        <taxon>Solirubrobacteraceae</taxon>
        <taxon>environmental samples</taxon>
    </lineage>
</organism>
<dbReference type="SUPFAM" id="SSF53067">
    <property type="entry name" value="Actin-like ATPase domain"/>
    <property type="match status" value="2"/>
</dbReference>
<dbReference type="NCBIfam" id="NF010539">
    <property type="entry name" value="PRK13927.1"/>
    <property type="match status" value="1"/>
</dbReference>
<evidence type="ECO:0000256" key="4">
    <source>
        <dbReference type="ARBA" id="ARBA00022960"/>
    </source>
</evidence>
<dbReference type="InterPro" id="IPR056546">
    <property type="entry name" value="MreB_MamK-like"/>
</dbReference>